<name>N9TYW8_9GAMM</name>
<protein>
    <recommendedName>
        <fullName evidence="1">Ricin B lectin domain-containing protein</fullName>
    </recommendedName>
</protein>
<dbReference type="EMBL" id="APVG01000038">
    <property type="protein sequence ID" value="ENY71309.1"/>
    <property type="molecule type" value="Genomic_DNA"/>
</dbReference>
<dbReference type="SUPFAM" id="SSF50370">
    <property type="entry name" value="Ricin B-like lectins"/>
    <property type="match status" value="1"/>
</dbReference>
<dbReference type="SMART" id="SM00458">
    <property type="entry name" value="RICIN"/>
    <property type="match status" value="1"/>
</dbReference>
<evidence type="ECO:0000259" key="1">
    <source>
        <dbReference type="SMART" id="SM00458"/>
    </source>
</evidence>
<feature type="domain" description="Ricin B lectin" evidence="1">
    <location>
        <begin position="29"/>
        <end position="138"/>
    </location>
</feature>
<evidence type="ECO:0000313" key="3">
    <source>
        <dbReference type="Proteomes" id="UP000023775"/>
    </source>
</evidence>
<dbReference type="PROSITE" id="PS50231">
    <property type="entry name" value="RICIN_B_LECTIN"/>
    <property type="match status" value="1"/>
</dbReference>
<proteinExistence type="predicted"/>
<gene>
    <name evidence="2" type="ORF">G114_13873</name>
</gene>
<dbReference type="AlphaFoldDB" id="N9TYW8"/>
<dbReference type="InterPro" id="IPR000772">
    <property type="entry name" value="Ricin_B_lectin"/>
</dbReference>
<dbReference type="Pfam" id="PF00652">
    <property type="entry name" value="Ricin_B_lectin"/>
    <property type="match status" value="1"/>
</dbReference>
<dbReference type="InterPro" id="IPR035992">
    <property type="entry name" value="Ricin_B-like_lectins"/>
</dbReference>
<reference evidence="2 3" key="1">
    <citation type="journal article" date="2013" name="Genome Announc.">
        <title>Draft Genome Sequence of the Aeromonas diversa Type Strain.</title>
        <authorList>
            <person name="Farfan M."/>
            <person name="Spataro N."/>
            <person name="Sanglas A."/>
            <person name="Albarral V."/>
            <person name="Loren J.G."/>
            <person name="Bosch E."/>
            <person name="Fuste M.C."/>
        </authorList>
    </citation>
    <scope>NUCLEOTIDE SEQUENCE [LARGE SCALE GENOMIC DNA]</scope>
    <source>
        <strain evidence="2 3">2478-85</strain>
    </source>
</reference>
<dbReference type="Proteomes" id="UP000023775">
    <property type="component" value="Unassembled WGS sequence"/>
</dbReference>
<sequence>MLAACAWQPPTQDLVNPYLHEGEIVAPAGPSVRTSAGFCLEPLAQGGVVTQRCYSDPVTQLVWWQGQLRSGERCLDHNGGLLRLTHCDQALRWVWRLGSLQASNTKQCLDVAGNRNREGTPLRLADCYGGANQNFSLGEAG</sequence>
<accession>N9TYW8</accession>
<dbReference type="PATRIC" id="fig|1268237.3.peg.2730"/>
<dbReference type="Gene3D" id="2.80.10.50">
    <property type="match status" value="1"/>
</dbReference>
<evidence type="ECO:0000313" key="2">
    <source>
        <dbReference type="EMBL" id="ENY71309.1"/>
    </source>
</evidence>
<organism evidence="2 3">
    <name type="scientific">Aeromonas diversa CDC 2478-85</name>
    <dbReference type="NCBI Taxonomy" id="1268237"/>
    <lineage>
        <taxon>Bacteria</taxon>
        <taxon>Pseudomonadati</taxon>
        <taxon>Pseudomonadota</taxon>
        <taxon>Gammaproteobacteria</taxon>
        <taxon>Aeromonadales</taxon>
        <taxon>Aeromonadaceae</taxon>
        <taxon>Aeromonas</taxon>
    </lineage>
</organism>
<comment type="caution">
    <text evidence="2">The sequence shown here is derived from an EMBL/GenBank/DDBJ whole genome shotgun (WGS) entry which is preliminary data.</text>
</comment>
<keyword evidence="3" id="KW-1185">Reference proteome</keyword>